<organism evidence="4 5">
    <name type="scientific">Elstera litoralis</name>
    <dbReference type="NCBI Taxonomy" id="552518"/>
    <lineage>
        <taxon>Bacteria</taxon>
        <taxon>Pseudomonadati</taxon>
        <taxon>Pseudomonadota</taxon>
        <taxon>Alphaproteobacteria</taxon>
        <taxon>Rhodospirillales</taxon>
        <taxon>Rhodospirillaceae</taxon>
        <taxon>Elstera</taxon>
    </lineage>
</organism>
<evidence type="ECO:0000313" key="4">
    <source>
        <dbReference type="EMBL" id="KJV08305.1"/>
    </source>
</evidence>
<dbReference type="Gene3D" id="3.40.50.300">
    <property type="entry name" value="P-loop containing nucleotide triphosphate hydrolases"/>
    <property type="match status" value="1"/>
</dbReference>
<evidence type="ECO:0000256" key="1">
    <source>
        <dbReference type="ARBA" id="ARBA00022741"/>
    </source>
</evidence>
<dbReference type="Proteomes" id="UP000033774">
    <property type="component" value="Unassembled WGS sequence"/>
</dbReference>
<dbReference type="InterPro" id="IPR027417">
    <property type="entry name" value="P-loop_NTPase"/>
</dbReference>
<evidence type="ECO:0000313" key="5">
    <source>
        <dbReference type="Proteomes" id="UP000033774"/>
    </source>
</evidence>
<evidence type="ECO:0000256" key="2">
    <source>
        <dbReference type="ARBA" id="ARBA00022840"/>
    </source>
</evidence>
<keyword evidence="5" id="KW-1185">Reference proteome</keyword>
<reference evidence="4 5" key="1">
    <citation type="submission" date="2015-03" db="EMBL/GenBank/DDBJ databases">
        <title>Draft genome sequence of Elstera litoralis.</title>
        <authorList>
            <person name="Rahalkar M.C."/>
            <person name="Dhakephalkar P.K."/>
            <person name="Pore S.D."/>
            <person name="Arora P."/>
            <person name="Kapse N.G."/>
            <person name="Pandit P.S."/>
        </authorList>
    </citation>
    <scope>NUCLEOTIDE SEQUENCE [LARGE SCALE GENOMIC DNA]</scope>
    <source>
        <strain evidence="4 5">Dia-1</strain>
    </source>
</reference>
<keyword evidence="2" id="KW-0067">ATP-binding</keyword>
<sequence>MEGKGRRPYLLTGLSAPIRALDRFLEKAARSPLPVLLNGEFGTETAAVATMIHGLSPNRDGPFVHILGAEPQGDPADWVARAAGGALFISEIEALSPSFQSQLL</sequence>
<dbReference type="PANTHER" id="PTHR32071">
    <property type="entry name" value="TRANSCRIPTIONAL REGULATORY PROTEIN"/>
    <property type="match status" value="1"/>
</dbReference>
<dbReference type="RefSeq" id="WP_045777201.1">
    <property type="nucleotide sequence ID" value="NZ_LAJY01000652.1"/>
</dbReference>
<feature type="non-terminal residue" evidence="4">
    <location>
        <position position="104"/>
    </location>
</feature>
<dbReference type="AlphaFoldDB" id="A0A0F3INJ9"/>
<gene>
    <name evidence="4" type="ORF">VZ95_18655</name>
</gene>
<comment type="caution">
    <text evidence="4">The sequence shown here is derived from an EMBL/GenBank/DDBJ whole genome shotgun (WGS) entry which is preliminary data.</text>
</comment>
<dbReference type="GO" id="GO:0006355">
    <property type="term" value="P:regulation of DNA-templated transcription"/>
    <property type="evidence" value="ECO:0007669"/>
    <property type="project" value="InterPro"/>
</dbReference>
<dbReference type="InterPro" id="IPR002078">
    <property type="entry name" value="Sigma_54_int"/>
</dbReference>
<proteinExistence type="predicted"/>
<name>A0A0F3INJ9_9PROT</name>
<dbReference type="SUPFAM" id="SSF52540">
    <property type="entry name" value="P-loop containing nucleoside triphosphate hydrolases"/>
    <property type="match status" value="1"/>
</dbReference>
<keyword evidence="1" id="KW-0547">Nucleotide-binding</keyword>
<evidence type="ECO:0000259" key="3">
    <source>
        <dbReference type="PROSITE" id="PS50045"/>
    </source>
</evidence>
<dbReference type="PROSITE" id="PS50045">
    <property type="entry name" value="SIGMA54_INTERACT_4"/>
    <property type="match status" value="1"/>
</dbReference>
<feature type="domain" description="Sigma-54 factor interaction" evidence="3">
    <location>
        <begin position="11"/>
        <end position="104"/>
    </location>
</feature>
<protein>
    <recommendedName>
        <fullName evidence="3">Sigma-54 factor interaction domain-containing protein</fullName>
    </recommendedName>
</protein>
<dbReference type="GO" id="GO:0005524">
    <property type="term" value="F:ATP binding"/>
    <property type="evidence" value="ECO:0007669"/>
    <property type="project" value="UniProtKB-KW"/>
</dbReference>
<dbReference type="Pfam" id="PF14532">
    <property type="entry name" value="Sigma54_activ_2"/>
    <property type="match status" value="1"/>
</dbReference>
<accession>A0A0F3INJ9</accession>
<dbReference type="EMBL" id="LAJY01000652">
    <property type="protein sequence ID" value="KJV08305.1"/>
    <property type="molecule type" value="Genomic_DNA"/>
</dbReference>